<dbReference type="Pfam" id="PF17770">
    <property type="entry name" value="RNase_J_C"/>
    <property type="match status" value="1"/>
</dbReference>
<name>A0A0G0I5F1_9BACT</name>
<gene>
    <name evidence="2" type="ORF">US24_C0033G0001</name>
</gene>
<proteinExistence type="predicted"/>
<sequence>NKNLTIENFKDAIEKELSKLIYKKTEREPIILTVVI</sequence>
<dbReference type="EMBL" id="LBSF01000033">
    <property type="protein sequence ID" value="KKQ11321.1"/>
    <property type="molecule type" value="Genomic_DNA"/>
</dbReference>
<evidence type="ECO:0000259" key="1">
    <source>
        <dbReference type="Pfam" id="PF17770"/>
    </source>
</evidence>
<accession>A0A0G0I5F1</accession>
<dbReference type="Proteomes" id="UP000034075">
    <property type="component" value="Unassembled WGS sequence"/>
</dbReference>
<feature type="non-terminal residue" evidence="2">
    <location>
        <position position="1"/>
    </location>
</feature>
<comment type="caution">
    <text evidence="2">The sequence shown here is derived from an EMBL/GenBank/DDBJ whole genome shotgun (WGS) entry which is preliminary data.</text>
</comment>
<organism evidence="2 3">
    <name type="scientific">candidate division WS6 bacterium GW2011_GWC2_36_7</name>
    <dbReference type="NCBI Taxonomy" id="1619091"/>
    <lineage>
        <taxon>Bacteria</taxon>
        <taxon>Candidatus Dojkabacteria</taxon>
    </lineage>
</organism>
<evidence type="ECO:0000313" key="2">
    <source>
        <dbReference type="EMBL" id="KKQ11321.1"/>
    </source>
</evidence>
<evidence type="ECO:0000313" key="3">
    <source>
        <dbReference type="Proteomes" id="UP000034075"/>
    </source>
</evidence>
<reference evidence="2 3" key="1">
    <citation type="journal article" date="2015" name="Nature">
        <title>rRNA introns, odd ribosomes, and small enigmatic genomes across a large radiation of phyla.</title>
        <authorList>
            <person name="Brown C.T."/>
            <person name="Hug L.A."/>
            <person name="Thomas B.C."/>
            <person name="Sharon I."/>
            <person name="Castelle C.J."/>
            <person name="Singh A."/>
            <person name="Wilkins M.J."/>
            <person name="Williams K.H."/>
            <person name="Banfield J.F."/>
        </authorList>
    </citation>
    <scope>NUCLEOTIDE SEQUENCE [LARGE SCALE GENOMIC DNA]</scope>
</reference>
<feature type="domain" description="Ribonuclease J C-terminal" evidence="1">
    <location>
        <begin position="6"/>
        <end position="36"/>
    </location>
</feature>
<protein>
    <recommendedName>
        <fullName evidence="1">Ribonuclease J C-terminal domain-containing protein</fullName>
    </recommendedName>
</protein>
<dbReference type="InterPro" id="IPR041636">
    <property type="entry name" value="RNase_J_C"/>
</dbReference>
<dbReference type="AlphaFoldDB" id="A0A0G0I5F1"/>
<dbReference type="Gene3D" id="3.10.20.580">
    <property type="match status" value="1"/>
</dbReference>